<dbReference type="AlphaFoldDB" id="A0A5B9WBV5"/>
<dbReference type="KEGG" id="agv:OJF2_66480"/>
<dbReference type="EMBL" id="CP042997">
    <property type="protein sequence ID" value="QEH38052.1"/>
    <property type="molecule type" value="Genomic_DNA"/>
</dbReference>
<proteinExistence type="predicted"/>
<reference evidence="2 3" key="1">
    <citation type="submission" date="2019-08" db="EMBL/GenBank/DDBJ databases">
        <title>Deep-cultivation of Planctomycetes and their phenomic and genomic characterization uncovers novel biology.</title>
        <authorList>
            <person name="Wiegand S."/>
            <person name="Jogler M."/>
            <person name="Boedeker C."/>
            <person name="Pinto D."/>
            <person name="Vollmers J."/>
            <person name="Rivas-Marin E."/>
            <person name="Kohn T."/>
            <person name="Peeters S.H."/>
            <person name="Heuer A."/>
            <person name="Rast P."/>
            <person name="Oberbeckmann S."/>
            <person name="Bunk B."/>
            <person name="Jeske O."/>
            <person name="Meyerdierks A."/>
            <person name="Storesund J.E."/>
            <person name="Kallscheuer N."/>
            <person name="Luecker S."/>
            <person name="Lage O.M."/>
            <person name="Pohl T."/>
            <person name="Merkel B.J."/>
            <person name="Hornburger P."/>
            <person name="Mueller R.-W."/>
            <person name="Bruemmer F."/>
            <person name="Labrenz M."/>
            <person name="Spormann A.M."/>
            <person name="Op den Camp H."/>
            <person name="Overmann J."/>
            <person name="Amann R."/>
            <person name="Jetten M.S.M."/>
            <person name="Mascher T."/>
            <person name="Medema M.H."/>
            <person name="Devos D.P."/>
            <person name="Kaster A.-K."/>
            <person name="Ovreas L."/>
            <person name="Rohde M."/>
            <person name="Galperin M.Y."/>
            <person name="Jogler C."/>
        </authorList>
    </citation>
    <scope>NUCLEOTIDE SEQUENCE [LARGE SCALE GENOMIC DNA]</scope>
    <source>
        <strain evidence="2 3">OJF2</strain>
    </source>
</reference>
<dbReference type="Proteomes" id="UP000324233">
    <property type="component" value="Chromosome"/>
</dbReference>
<keyword evidence="1" id="KW-0472">Membrane</keyword>
<keyword evidence="1" id="KW-1133">Transmembrane helix</keyword>
<organism evidence="2 3">
    <name type="scientific">Aquisphaera giovannonii</name>
    <dbReference type="NCBI Taxonomy" id="406548"/>
    <lineage>
        <taxon>Bacteria</taxon>
        <taxon>Pseudomonadati</taxon>
        <taxon>Planctomycetota</taxon>
        <taxon>Planctomycetia</taxon>
        <taxon>Isosphaerales</taxon>
        <taxon>Isosphaeraceae</taxon>
        <taxon>Aquisphaera</taxon>
    </lineage>
</organism>
<keyword evidence="1" id="KW-0812">Transmembrane</keyword>
<evidence type="ECO:0000313" key="2">
    <source>
        <dbReference type="EMBL" id="QEH38052.1"/>
    </source>
</evidence>
<evidence type="ECO:0000256" key="1">
    <source>
        <dbReference type="SAM" id="Phobius"/>
    </source>
</evidence>
<protein>
    <submittedName>
        <fullName evidence="2">Uncharacterized protein</fullName>
    </submittedName>
</protein>
<name>A0A5B9WBV5_9BACT</name>
<feature type="transmembrane region" description="Helical" evidence="1">
    <location>
        <begin position="55"/>
        <end position="76"/>
    </location>
</feature>
<accession>A0A5B9WBV5</accession>
<keyword evidence="3" id="KW-1185">Reference proteome</keyword>
<gene>
    <name evidence="2" type="ORF">OJF2_66480</name>
</gene>
<evidence type="ECO:0000313" key="3">
    <source>
        <dbReference type="Proteomes" id="UP000324233"/>
    </source>
</evidence>
<sequence length="416" mass="46064">MSDLNDEQLDRLESAHAGFTRADGAARARLLAALAADVPPAITIRKSRIEIMRRYARGGAIAAALLVAATFAWQLARPAPVFARVAGAMSRAQGFRCDMIYVSRGYNDTEKAEFISDVFWIPSGAERMDHVQDGKLDESLIYRRSQDGLSIAHGSKQYRIVPKSSAREYSVGLFGNLGAYRGKTEPILGSREIRGVKAEGFTVPWSTVVGDDTHSNANIQVWIDPTTALPVRVDLVGLAPPPHSDLVIRLENFRWGPQDPALFDTTPPAGYAKMPTVNTKADEITQYVKDGLSIFAKYNQGRYPAVTYVYGDDQGEALRSLMKMPRDAMGWAKNDDPAWRKTKEGEFAYGSYCLSWINVIQRDLPEGVYNGKSVTPKDVGKVLVRWQLDDGDYRVIFGDLSSATIPPDRLREIEGR</sequence>